<dbReference type="AlphaFoldDB" id="A0A7J5ZIT4"/>
<organism evidence="2 3">
    <name type="scientific">Dissostichus mawsoni</name>
    <name type="common">Antarctic cod</name>
    <dbReference type="NCBI Taxonomy" id="36200"/>
    <lineage>
        <taxon>Eukaryota</taxon>
        <taxon>Metazoa</taxon>
        <taxon>Chordata</taxon>
        <taxon>Craniata</taxon>
        <taxon>Vertebrata</taxon>
        <taxon>Euteleostomi</taxon>
        <taxon>Actinopterygii</taxon>
        <taxon>Neopterygii</taxon>
        <taxon>Teleostei</taxon>
        <taxon>Neoteleostei</taxon>
        <taxon>Acanthomorphata</taxon>
        <taxon>Eupercaria</taxon>
        <taxon>Perciformes</taxon>
        <taxon>Notothenioidei</taxon>
        <taxon>Nototheniidae</taxon>
        <taxon>Dissostichus</taxon>
    </lineage>
</organism>
<gene>
    <name evidence="2" type="ORF">F7725_001124</name>
</gene>
<sequence length="99" mass="10458">MAKIDNLLQEMLLGGSANEAPHAPHSLHPHLVQEHLGSNVIVTSNIPSAIHNATPESPIPSPPTASSSEHYKLPQGVIATVPKQPTSIPQPTITKQEAI</sequence>
<proteinExistence type="predicted"/>
<protein>
    <submittedName>
        <fullName evidence="2">Uncharacterized protein</fullName>
    </submittedName>
</protein>
<reference evidence="2 3" key="1">
    <citation type="submission" date="2020-03" db="EMBL/GenBank/DDBJ databases">
        <title>Dissostichus mawsoni Genome sequencing and assembly.</title>
        <authorList>
            <person name="Park H."/>
        </authorList>
    </citation>
    <scope>NUCLEOTIDE SEQUENCE [LARGE SCALE GENOMIC DNA]</scope>
    <source>
        <strain evidence="2">DM0001</strain>
        <tissue evidence="2">Muscle</tissue>
    </source>
</reference>
<dbReference type="EMBL" id="JAAKFY010000002">
    <property type="protein sequence ID" value="KAF3860869.1"/>
    <property type="molecule type" value="Genomic_DNA"/>
</dbReference>
<keyword evidence="3" id="KW-1185">Reference proteome</keyword>
<accession>A0A7J5ZIT4</accession>
<feature type="compositionally biased region" description="Polar residues" evidence="1">
    <location>
        <begin position="83"/>
        <end position="99"/>
    </location>
</feature>
<evidence type="ECO:0000313" key="2">
    <source>
        <dbReference type="EMBL" id="KAF3860869.1"/>
    </source>
</evidence>
<name>A0A7J5ZIT4_DISMA</name>
<feature type="region of interest" description="Disordered" evidence="1">
    <location>
        <begin position="79"/>
        <end position="99"/>
    </location>
</feature>
<evidence type="ECO:0000256" key="1">
    <source>
        <dbReference type="SAM" id="MobiDB-lite"/>
    </source>
</evidence>
<comment type="caution">
    <text evidence="2">The sequence shown here is derived from an EMBL/GenBank/DDBJ whole genome shotgun (WGS) entry which is preliminary data.</text>
</comment>
<evidence type="ECO:0000313" key="3">
    <source>
        <dbReference type="Proteomes" id="UP000518266"/>
    </source>
</evidence>
<dbReference type="Proteomes" id="UP000518266">
    <property type="component" value="Unassembled WGS sequence"/>
</dbReference>